<keyword evidence="5" id="KW-0175">Coiled coil</keyword>
<evidence type="ECO:0000313" key="7">
    <source>
        <dbReference type="EMBL" id="CAB4026676.1"/>
    </source>
</evidence>
<evidence type="ECO:0000256" key="4">
    <source>
        <dbReference type="ARBA" id="ARBA00023125"/>
    </source>
</evidence>
<dbReference type="OrthoDB" id="7312725at2759"/>
<proteinExistence type="predicted"/>
<dbReference type="Pfam" id="PF21787">
    <property type="entry name" value="TNP-like_RNaseH_N"/>
    <property type="match status" value="1"/>
</dbReference>
<dbReference type="PROSITE" id="PS50950">
    <property type="entry name" value="ZF_THAP"/>
    <property type="match status" value="1"/>
</dbReference>
<feature type="compositionally biased region" description="Acidic residues" evidence="6">
    <location>
        <begin position="714"/>
        <end position="726"/>
    </location>
</feature>
<dbReference type="Pfam" id="PF12017">
    <property type="entry name" value="Tnp_P_element"/>
    <property type="match status" value="1"/>
</dbReference>
<dbReference type="Gene3D" id="6.20.210.20">
    <property type="entry name" value="THAP domain"/>
    <property type="match status" value="1"/>
</dbReference>
<evidence type="ECO:0000256" key="6">
    <source>
        <dbReference type="SAM" id="MobiDB-lite"/>
    </source>
</evidence>
<dbReference type="GO" id="GO:0003677">
    <property type="term" value="F:DNA binding"/>
    <property type="evidence" value="ECO:0007669"/>
    <property type="project" value="UniProtKB-UniRule"/>
</dbReference>
<dbReference type="PANTHER" id="PTHR47577:SF2">
    <property type="entry name" value="THAP DOMAIN CONTAINING 9"/>
    <property type="match status" value="1"/>
</dbReference>
<dbReference type="PANTHER" id="PTHR47577">
    <property type="entry name" value="THAP DOMAIN-CONTAINING PROTEIN 6"/>
    <property type="match status" value="1"/>
</dbReference>
<dbReference type="InterPro" id="IPR048367">
    <property type="entry name" value="TNP-like_RNaseH_C"/>
</dbReference>
<dbReference type="EMBL" id="CACRXK020014340">
    <property type="protein sequence ID" value="CAB4026676.1"/>
    <property type="molecule type" value="Genomic_DNA"/>
</dbReference>
<comment type="caution">
    <text evidence="7">The sequence shown here is derived from an EMBL/GenBank/DDBJ whole genome shotgun (WGS) entry which is preliminary data.</text>
</comment>
<gene>
    <name evidence="7" type="ORF">PACLA_8A037750</name>
</gene>
<dbReference type="InterPro" id="IPR048366">
    <property type="entry name" value="TNP-like_GBD"/>
</dbReference>
<organism evidence="7 8">
    <name type="scientific">Paramuricea clavata</name>
    <name type="common">Red gorgonian</name>
    <name type="synonym">Violescent sea-whip</name>
    <dbReference type="NCBI Taxonomy" id="317549"/>
    <lineage>
        <taxon>Eukaryota</taxon>
        <taxon>Metazoa</taxon>
        <taxon>Cnidaria</taxon>
        <taxon>Anthozoa</taxon>
        <taxon>Octocorallia</taxon>
        <taxon>Malacalcyonacea</taxon>
        <taxon>Plexauridae</taxon>
        <taxon>Paramuricea</taxon>
    </lineage>
</organism>
<dbReference type="Proteomes" id="UP001152795">
    <property type="component" value="Unassembled WGS sequence"/>
</dbReference>
<dbReference type="SMART" id="SM00980">
    <property type="entry name" value="THAP"/>
    <property type="match status" value="1"/>
</dbReference>
<dbReference type="InterPro" id="IPR048365">
    <property type="entry name" value="TNP-like_RNaseH_N"/>
</dbReference>
<evidence type="ECO:0000256" key="3">
    <source>
        <dbReference type="ARBA" id="ARBA00022833"/>
    </source>
</evidence>
<evidence type="ECO:0000256" key="2">
    <source>
        <dbReference type="ARBA" id="ARBA00022771"/>
    </source>
</evidence>
<accession>A0A6S7J486</accession>
<keyword evidence="3" id="KW-0862">Zinc</keyword>
<dbReference type="Pfam" id="PF05485">
    <property type="entry name" value="THAP"/>
    <property type="match status" value="1"/>
</dbReference>
<keyword evidence="8" id="KW-1185">Reference proteome</keyword>
<name>A0A6S7J486_PARCT</name>
<dbReference type="SMART" id="SM00692">
    <property type="entry name" value="DM3"/>
    <property type="match status" value="1"/>
</dbReference>
<feature type="coiled-coil region" evidence="5">
    <location>
        <begin position="157"/>
        <end position="209"/>
    </location>
</feature>
<dbReference type="Pfam" id="PF21789">
    <property type="entry name" value="TNP-like_RNaseH_C"/>
    <property type="match status" value="1"/>
</dbReference>
<keyword evidence="1" id="KW-0479">Metal-binding</keyword>
<dbReference type="InterPro" id="IPR038441">
    <property type="entry name" value="THAP_Znf_sf"/>
</dbReference>
<dbReference type="SUPFAM" id="SSF57716">
    <property type="entry name" value="Glucocorticoid receptor-like (DNA-binding domain)"/>
    <property type="match status" value="1"/>
</dbReference>
<evidence type="ECO:0000256" key="5">
    <source>
        <dbReference type="SAM" id="Coils"/>
    </source>
</evidence>
<dbReference type="AlphaFoldDB" id="A0A6S7J486"/>
<feature type="region of interest" description="Disordered" evidence="6">
    <location>
        <begin position="706"/>
        <end position="726"/>
    </location>
</feature>
<dbReference type="GO" id="GO:0008270">
    <property type="term" value="F:zinc ion binding"/>
    <property type="evidence" value="ECO:0007669"/>
    <property type="project" value="UniProtKB-KW"/>
</dbReference>
<sequence length="835" mass="95057">MPFACVLLCCNSKQKPVKKKTKNTTNTGKKTAFHRFPLNNPKVLGKWEKAVCEVNNFPDWKATRYTYICSKHFPQSDYIIPPSENESCRLKSTAVPTIFNSSSNPVYGIPKKLRKKIEYPCNREVLTTVSSLDIVNHDHTYCQKANTIEDLEEGQDRKTLEDKLKRKRKGLQQQLRRTKARKQTMGDIIQELQQKLLICQDDAELLSAKFDGVQLASFRDTKNNVSCDPCGRRYVDVVKEFATTLNYYSPNAYEYVRSIIPLPHPSLIRKWSSVVECNPGFFKESFESLKKEALLSPEKKDCCLIIDGMAIRKQTLWDSKNDKYVGFVDYGHIPTSKPDQYASEALVFVLVGARSNWKCPIGYFLTDKMTGKMQAKLVQEALIMAAEAGLRVYSVTADGTSVNFTMFSELGCKFTTSYESMITKFKHPTQNYFVYAILDPCHMLKLARNALGHLGSIVDCENNIITWKLFSSLNKIQECEGFQLANKFSSRHLQFLKHKMNVQLAAQTLSSSVADAIEFLDKSMKLKEFQNSIGTVKFIRIVDRLFDILNSRNPIAKGFKQPLRPQSRNTWEEILKHSAEYLLSLRTHDSTNQLLVTHQRKTFITGFVTTIKSTIDMTTAMFSGENAFKYLLTYRFSQDHIELLFSCIRAQGGWNNNPNCLQLKYAMRKMLLRNTITASKNANCLTFSDSTTTIIPFFHSQKHKAPLKETPTDNLDEPESSPEEDLLCSHLNSPGTSEFLSNILFYISGYIVVKLVKKLSCESCKRCLLSHFNSETSDHDYCAMNYNQIAPASAFTLFVNNGGLKIPSQSVYNIIEFAEKLFKVNVCKDGYSVSV</sequence>
<dbReference type="Pfam" id="PF21788">
    <property type="entry name" value="TNP-like_GBD"/>
    <property type="match status" value="1"/>
</dbReference>
<dbReference type="InterPro" id="IPR006612">
    <property type="entry name" value="THAP_Znf"/>
</dbReference>
<protein>
    <submittedName>
        <fullName evidence="7">THAP domain-containing 9, partial</fullName>
    </submittedName>
</protein>
<keyword evidence="4" id="KW-0238">DNA-binding</keyword>
<reference evidence="7" key="1">
    <citation type="submission" date="2020-04" db="EMBL/GenBank/DDBJ databases">
        <authorList>
            <person name="Alioto T."/>
            <person name="Alioto T."/>
            <person name="Gomez Garrido J."/>
        </authorList>
    </citation>
    <scope>NUCLEOTIDE SEQUENCE</scope>
    <source>
        <strain evidence="7">A484AB</strain>
    </source>
</reference>
<evidence type="ECO:0000256" key="1">
    <source>
        <dbReference type="ARBA" id="ARBA00022723"/>
    </source>
</evidence>
<evidence type="ECO:0000313" key="8">
    <source>
        <dbReference type="Proteomes" id="UP001152795"/>
    </source>
</evidence>
<keyword evidence="2" id="KW-0863">Zinc-finger</keyword>
<dbReference type="InterPro" id="IPR021896">
    <property type="entry name" value="THAP9-like_HTH"/>
</dbReference>